<keyword evidence="9" id="KW-1185">Reference proteome</keyword>
<keyword evidence="3" id="KW-0843">Virulence</keyword>
<feature type="domain" description="Insecticide toxin TcdB middle/C-terminal" evidence="6">
    <location>
        <begin position="887"/>
        <end position="1021"/>
    </location>
</feature>
<dbReference type="STRING" id="485916.Dtox_2868"/>
<organism evidence="8 9">
    <name type="scientific">Desulfofarcimen acetoxidans (strain ATCC 49208 / DSM 771 / KCTC 5769 / VKM B-1644 / 5575)</name>
    <name type="common">Desulfotomaculum acetoxidans</name>
    <dbReference type="NCBI Taxonomy" id="485916"/>
    <lineage>
        <taxon>Bacteria</taxon>
        <taxon>Bacillati</taxon>
        <taxon>Bacillota</taxon>
        <taxon>Clostridia</taxon>
        <taxon>Eubacteriales</taxon>
        <taxon>Peptococcaceae</taxon>
        <taxon>Desulfofarcimen</taxon>
    </lineage>
</organism>
<sequence length="2554" mass="288148">MEKNNQNTASKGSRNKISVTELSLPKGGGTIKGIGETFRPDPFSGTASLSIPVQISPCRGFEPKMSLAYNSGSGNGIFGIGFSISVPGISRKTEKGIPKYDDTDVFLFSNTEDLVPKMVKDEEGNWLKKERYVEEDGVGWKVLSYIPRIEGLFAEIEYWKSNCDSYWKVTTRENTTSVYGRNENARITDPDNNSHVFKWLIEKTCDAKGNKIEYLYKQEDNENVPNDICEKNRTYTANKYISSIRYGNCLEENGQEEWNFEVVFDYGQYDISEQYLSQPDCNPYIPIRKWPARQDPFSSYRSGFEIRTLRLCQNILMFHHFKNELGEAPCLVKATQLTYGESAQQSKLIINNQSTKVLQISKVEVRGFKRQENGSYEFKSMPPLELSYSYLNPEGGKFDILQVEDSIAAPVSTGQVSYNFVDLYGDGIPGLLYSDDKAALYWKPKGNGAYGYPEPPLEFPIEKDLQKAEYTLVSLEGNGKLDLVVGTPQRGGFYECSPGGAWQPYRDFEYYPLDFTNPRKEMLDTDGDGLANLLIYEDNTVKLYPSLKKKGYGIPTRTGLSKDFPITSGRYAEEVLSYADMFGDGMSHRVRIRCGSVECWPNLGYGRFGKKVLFGNSPRFEGTLDASRLFFADLDGTGTTDIAYTYSDRIEIFLNQGGNSFSHPISIPLPEGYSNADHISFADVKGSGSACLIFTKTGVGAKHYYYNFSEGTKPYILTGIDNNLGALTRINYASSVKYYLEDNISGRPWKTKLPFPVQVVEKVESIDQISGSKLTAGYKYHDGFYDSVEREFRGFGFVEETDTEDFKIYSKPGLLENIAFHATAEELHAPPVYTKRWYHTGACLEAGVLSKQSEQEYYRQDKKAFSIPDSSFDGVILQDSAETVRLAYRALKGRVIREEVYALDNMPGLTDNPYAVTETSFHVREMQPATSDQEAVFFVYQKETVSFNYERNPTDPQVQQELCLEVDDYGNTKKSCRIFYPRRPTVSGITTPIIYPEQTRIRATLDIKSFINISKDFLLLGIPCDSKTYEINGLDLQGQACFSSAQVNDQVKQSLENQIRNDEKFSAGIIQARLLSWERNYFWNEAQNAPLPLGEITEKALPHHSEKAVFTQETANSLLNGKAVPGLMETDGGYVLQEGYWWNRGLTQHFFKETDNSFFLPWKTENSYAPPASSLYAQTVYEYDRYFLAPVKMTKFLTGETANVSSALIDYTVLASKQITDTNDNVSQVLFDPLGMVTVTSVFGTAGGKPEGDCDLKDYRAIPGENTTFDDVLVNPGKYLQSATTYFYYDLFTWKNKGEPACSIKLLRETHTSAIPAGEESRMQIQIDYSDGFGREIEKKLKTDPGEAVLRDKDGKPVLNASDQITQGLVQDRWIVSGRTVYNNKGKPVKQYIPYFSPTPNYELQKDMDSVLPNPTELYYDPMLRPVKTVNPKGFFTKIEFTPWEEKHFDENDTVRDSTYYKSFKATYPPDPAPEQKDENDALDKASRFYNTPEIKVLDNAGHTFLEIRNNLGEITRDTFSDIIKNSTVEPEELWNELKSKGYIESDTISTNGWVPDKFQPYERNFLLQLTDRYKQYEDKIISILKENCLVTYHELDIEGNVLFSADPRLYYSNIKNNTSYYNFKYVYDMQKNLISINSPDAGLKLNFKNIFGNTVHTWDSRGFHTTTLYDCFQRPVQINVEGEDGRGLVLNQTVEKFIYGELYDGNKEASQDKNLRGQVYKHFDQAGVITYDLYNIKGKAAQTARQFLSDYKNEANWNNNNQALQYEAFSTGYTYDALNRVCSETVPGAGIYTHEYNQAGLLWKTAITFPDGSKQVVVEDIQYNANSQRLNIAYGNGITTQYYYDDPTLRLTGIISTGPDNNNAMDTKGRKLQDIVYAYDPAGNVTRIRDNSYRTVFCSQQIIEPLSDYSYNALYQLVSATGRQHPGILADTHRYGFKQSIFRPINPPNLNDGNNLENYRENYNYDEAGNLTTIRHISASASWTRQIDISADSNRTVQITSFNGTKDFCKTIYDNCGNMQNLENLADIKWSYRNNISRVDVILRENNSSDSDYFVYDSGGQRVRKVTERKCSDSLTEIEEKIYLGSLEIKRIKKKSESSETVILDRQSLHVMDGKSRIAITDIWLKDDFNREIGKIMERKFRFQLNNHLGSSCLEADDQANIISYEEYLPYGGTSFTAGRDKSEVKLKEYRYCGKERDDFTGLYYYGARYYPPWLGRWINPDPAGTADGLNLYAFVKGNPIKFIDPNGKEGSPWLSLLYGGLTTLAVGLIGGAAVGTGNYSSPVVGALAGLAGMYFNKDKSRLGALAMAGAGMVGSIIGGIIGRQEMSRAKDKNQPSTSVARTGLITSGLTGAISSLATLSATKQFSWHNAVVGAVAGFGGGVLASGAHFGLFQLGDADLPTMPVKAKLTDLNISLTQHHSRHYLELNPKEIETNPPKSYFEVTDDKTKKTVLCDLVMVHGYPRYVFPEAKGGKYNQFITKEDLADLLHDQGFPHKDGMNNVPIKLVSCFGGFYEGLFSTAQTVANKLKTDVYASRWPVSVDEKGVWVKFTPS</sequence>
<feature type="transmembrane region" description="Helical" evidence="5">
    <location>
        <begin position="2304"/>
        <end position="2323"/>
    </location>
</feature>
<evidence type="ECO:0000259" key="7">
    <source>
        <dbReference type="Pfam" id="PF12256"/>
    </source>
</evidence>
<dbReference type="SUPFAM" id="SSF69318">
    <property type="entry name" value="Integrin alpha N-terminal domain"/>
    <property type="match status" value="1"/>
</dbReference>
<keyword evidence="2" id="KW-0964">Secreted</keyword>
<dbReference type="PRINTS" id="PR01341">
    <property type="entry name" value="SALSPVBPROT"/>
</dbReference>
<keyword evidence="5" id="KW-0472">Membrane</keyword>
<keyword evidence="5" id="KW-0812">Transmembrane</keyword>
<comment type="subcellular location">
    <subcellularLocation>
        <location evidence="1">Secreted</location>
    </subcellularLocation>
</comment>
<evidence type="ECO:0000313" key="9">
    <source>
        <dbReference type="Proteomes" id="UP000002217"/>
    </source>
</evidence>
<proteinExistence type="predicted"/>
<feature type="transmembrane region" description="Helical" evidence="5">
    <location>
        <begin position="2344"/>
        <end position="2363"/>
    </location>
</feature>
<evidence type="ECO:0000256" key="3">
    <source>
        <dbReference type="ARBA" id="ARBA00023026"/>
    </source>
</evidence>
<feature type="compositionally biased region" description="Polar residues" evidence="4">
    <location>
        <begin position="1"/>
        <end position="21"/>
    </location>
</feature>
<evidence type="ECO:0000313" key="8">
    <source>
        <dbReference type="EMBL" id="ACV63633.1"/>
    </source>
</evidence>
<dbReference type="eggNOG" id="COG3209">
    <property type="taxonomic scope" value="Bacteria"/>
</dbReference>
<dbReference type="InterPro" id="IPR050708">
    <property type="entry name" value="T6SS_VgrG/RHS"/>
</dbReference>
<dbReference type="Proteomes" id="UP000002217">
    <property type="component" value="Chromosome"/>
</dbReference>
<keyword evidence="5" id="KW-1133">Transmembrane helix</keyword>
<feature type="region of interest" description="Disordered" evidence="4">
    <location>
        <begin position="1"/>
        <end position="37"/>
    </location>
</feature>
<gene>
    <name evidence="8" type="ordered locus">Dtox_2868</name>
</gene>
<dbReference type="NCBIfam" id="TIGR03696">
    <property type="entry name" value="Rhs_assc_core"/>
    <property type="match status" value="1"/>
</dbReference>
<dbReference type="EMBL" id="CP001720">
    <property type="protein sequence ID" value="ACV63633.1"/>
    <property type="molecule type" value="Genomic_DNA"/>
</dbReference>
<dbReference type="OrthoDB" id="9815752at2"/>
<feature type="transmembrane region" description="Helical" evidence="5">
    <location>
        <begin position="2255"/>
        <end position="2274"/>
    </location>
</feature>
<evidence type="ECO:0000256" key="1">
    <source>
        <dbReference type="ARBA" id="ARBA00004613"/>
    </source>
</evidence>
<dbReference type="InterPro" id="IPR022044">
    <property type="entry name" value="TcdB_toxin_mid/C"/>
</dbReference>
<dbReference type="InterPro" id="IPR022385">
    <property type="entry name" value="Rhs_assc_core"/>
</dbReference>
<dbReference type="Pfam" id="PF12256">
    <property type="entry name" value="TcdB_toxin_midN"/>
    <property type="match status" value="1"/>
</dbReference>
<dbReference type="GO" id="GO:0005737">
    <property type="term" value="C:cytoplasm"/>
    <property type="evidence" value="ECO:0007669"/>
    <property type="project" value="InterPro"/>
</dbReference>
<dbReference type="Pfam" id="PF03534">
    <property type="entry name" value="SpvB"/>
    <property type="match status" value="1"/>
</dbReference>
<evidence type="ECO:0000259" key="6">
    <source>
        <dbReference type="Pfam" id="PF12255"/>
    </source>
</evidence>
<protein>
    <submittedName>
        <fullName evidence="8">YD repeat protein</fullName>
    </submittedName>
</protein>
<dbReference type="HOGENOM" id="CLU_000672_1_0_9"/>
<evidence type="ECO:0000256" key="4">
    <source>
        <dbReference type="SAM" id="MobiDB-lite"/>
    </source>
</evidence>
<dbReference type="GO" id="GO:0005576">
    <property type="term" value="C:extracellular region"/>
    <property type="evidence" value="ECO:0007669"/>
    <property type="project" value="UniProtKB-SubCell"/>
</dbReference>
<name>C8W2E9_DESAS</name>
<dbReference type="PANTHER" id="PTHR32305:SF15">
    <property type="entry name" value="PROTEIN RHSA-RELATED"/>
    <property type="match status" value="1"/>
</dbReference>
<dbReference type="RefSeq" id="WP_015758326.1">
    <property type="nucleotide sequence ID" value="NC_013216.1"/>
</dbReference>
<feature type="domain" description="Insecticide toxin TcdB middle/N-terminal" evidence="7">
    <location>
        <begin position="666"/>
        <end position="804"/>
    </location>
</feature>
<feature type="transmembrane region" description="Helical" evidence="5">
    <location>
        <begin position="2369"/>
        <end position="2394"/>
    </location>
</feature>
<dbReference type="KEGG" id="dae:Dtox_2868"/>
<reference evidence="8 9" key="1">
    <citation type="journal article" date="2009" name="Stand. Genomic Sci.">
        <title>Complete genome sequence of Desulfotomaculum acetoxidans type strain (5575).</title>
        <authorList>
            <person name="Spring S."/>
            <person name="Lapidus A."/>
            <person name="Schroder M."/>
            <person name="Gleim D."/>
            <person name="Sims D."/>
            <person name="Meincke L."/>
            <person name="Glavina Del Rio T."/>
            <person name="Tice H."/>
            <person name="Copeland A."/>
            <person name="Cheng J.F."/>
            <person name="Lucas S."/>
            <person name="Chen F."/>
            <person name="Nolan M."/>
            <person name="Bruce D."/>
            <person name="Goodwin L."/>
            <person name="Pitluck S."/>
            <person name="Ivanova N."/>
            <person name="Mavromatis K."/>
            <person name="Mikhailova N."/>
            <person name="Pati A."/>
            <person name="Chen A."/>
            <person name="Palaniappan K."/>
            <person name="Land M."/>
            <person name="Hauser L."/>
            <person name="Chang Y.J."/>
            <person name="Jeffries C.D."/>
            <person name="Chain P."/>
            <person name="Saunders E."/>
            <person name="Brettin T."/>
            <person name="Detter J.C."/>
            <person name="Goker M."/>
            <person name="Bristow J."/>
            <person name="Eisen J.A."/>
            <person name="Markowitz V."/>
            <person name="Hugenholtz P."/>
            <person name="Kyrpides N.C."/>
            <person name="Klenk H.P."/>
            <person name="Han C."/>
        </authorList>
    </citation>
    <scope>NUCLEOTIDE SEQUENCE [LARGE SCALE GENOMIC DNA]</scope>
    <source>
        <strain evidence="9">ATCC 49208 / DSM 771 / VKM B-1644</strain>
    </source>
</reference>
<dbReference type="Gene3D" id="2.180.10.10">
    <property type="entry name" value="RHS repeat-associated core"/>
    <property type="match status" value="1"/>
</dbReference>
<evidence type="ECO:0000256" key="2">
    <source>
        <dbReference type="ARBA" id="ARBA00022525"/>
    </source>
</evidence>
<evidence type="ECO:0000256" key="5">
    <source>
        <dbReference type="SAM" id="Phobius"/>
    </source>
</evidence>
<accession>C8W2E9</accession>
<dbReference type="PANTHER" id="PTHR32305">
    <property type="match status" value="1"/>
</dbReference>
<dbReference type="Pfam" id="PF12255">
    <property type="entry name" value="TcdB_toxin_midC"/>
    <property type="match status" value="1"/>
</dbReference>
<dbReference type="InterPro" id="IPR028994">
    <property type="entry name" value="Integrin_alpha_N"/>
</dbReference>
<dbReference type="InterPro" id="IPR022045">
    <property type="entry name" value="TcdB_toxin_mid/N"/>
</dbReference>
<dbReference type="InterPro" id="IPR003284">
    <property type="entry name" value="Sal_SpvB"/>
</dbReference>